<keyword evidence="3" id="KW-1185">Reference proteome</keyword>
<comment type="caution">
    <text evidence="2">The sequence shown here is derived from an EMBL/GenBank/DDBJ whole genome shotgun (WGS) entry which is preliminary data.</text>
</comment>
<evidence type="ECO:0000313" key="2">
    <source>
        <dbReference type="EMBL" id="KCZ70570.1"/>
    </source>
</evidence>
<dbReference type="PATRIC" id="fig|1392998.3.peg.2892"/>
<accession>A0A062V588</accession>
<organism evidence="2 3">
    <name type="scientific">Candidatus Methanoperedens nitratireducens</name>
    <dbReference type="NCBI Taxonomy" id="1392998"/>
    <lineage>
        <taxon>Archaea</taxon>
        <taxon>Methanobacteriati</taxon>
        <taxon>Methanobacteriota</taxon>
        <taxon>Stenosarchaea group</taxon>
        <taxon>Methanomicrobia</taxon>
        <taxon>Methanosarcinales</taxon>
        <taxon>ANME-2 cluster</taxon>
        <taxon>Candidatus Methanoperedentaceae</taxon>
        <taxon>Candidatus Methanoperedens</taxon>
    </lineage>
</organism>
<proteinExistence type="predicted"/>
<reference evidence="2 3" key="1">
    <citation type="journal article" date="2013" name="Nature">
        <title>Anaerobic oxidation of methane coupled to nitrate reduction in a novel archaeal lineage.</title>
        <authorList>
            <person name="Haroon M.F."/>
            <person name="Hu S."/>
            <person name="Shi Y."/>
            <person name="Imelfort M."/>
            <person name="Keller J."/>
            <person name="Hugenholtz P."/>
            <person name="Yuan Z."/>
            <person name="Tyson G.W."/>
        </authorList>
    </citation>
    <scope>NUCLEOTIDE SEQUENCE [LARGE SCALE GENOMIC DNA]</scope>
    <source>
        <strain evidence="2 3">ANME-2d</strain>
    </source>
</reference>
<dbReference type="InterPro" id="IPR018645">
    <property type="entry name" value="OapC-like"/>
</dbReference>
<evidence type="ECO:0000256" key="1">
    <source>
        <dbReference type="SAM" id="MobiDB-lite"/>
    </source>
</evidence>
<feature type="region of interest" description="Disordered" evidence="1">
    <location>
        <begin position="80"/>
        <end position="103"/>
    </location>
</feature>
<name>A0A062V588_9EURY</name>
<dbReference type="AlphaFoldDB" id="A0A062V588"/>
<protein>
    <submittedName>
        <fullName evidence="2">Zn-ribbon containing protein</fullName>
    </submittedName>
</protein>
<dbReference type="Pfam" id="PF09845">
    <property type="entry name" value="OapC"/>
    <property type="match status" value="1"/>
</dbReference>
<dbReference type="EMBL" id="JMIY01000007">
    <property type="protein sequence ID" value="KCZ70570.1"/>
    <property type="molecule type" value="Genomic_DNA"/>
</dbReference>
<dbReference type="RefSeq" id="WP_048092268.1">
    <property type="nucleotide sequence ID" value="NZ_JMIY01000007.1"/>
</dbReference>
<gene>
    <name evidence="2" type="ORF">ANME2D_02591</name>
</gene>
<dbReference type="Proteomes" id="UP000027153">
    <property type="component" value="Unassembled WGS sequence"/>
</dbReference>
<dbReference type="OrthoDB" id="78050at2157"/>
<feature type="compositionally biased region" description="Basic and acidic residues" evidence="1">
    <location>
        <begin position="86"/>
        <end position="103"/>
    </location>
</feature>
<evidence type="ECO:0000313" key="3">
    <source>
        <dbReference type="Proteomes" id="UP000027153"/>
    </source>
</evidence>
<sequence>MPHRCTRCESIFRDGAAIILNGCPKCGWNKFLYVRDRGTAPDSVEKAGIATQSTQSTQSTQPIPPAASKFIKEVDELLGNNTPEQSELKKIKEETKSESDRVESVRILSPGSYELNLGSLLEREEIVMALKEDGTYIVHLPSIFHKKKHQDR</sequence>